<dbReference type="Proteomes" id="UP001352852">
    <property type="component" value="Unassembled WGS sequence"/>
</dbReference>
<name>A0ABU7E3W0_9TELE</name>
<protein>
    <submittedName>
        <fullName evidence="2">Uncharacterized protein</fullName>
    </submittedName>
</protein>
<gene>
    <name evidence="2" type="ORF">CHARACLAT_024462</name>
</gene>
<comment type="caution">
    <text evidence="2">The sequence shown here is derived from an EMBL/GenBank/DDBJ whole genome shotgun (WGS) entry which is preliminary data.</text>
</comment>
<sequence length="174" mass="18699">MHSGCTQRADTEGLTLAQIPTPTCGFMWRRHGGLADLCCDVLTSGVGAFGTAGLFSRSFQRAFAGVRVIRLHLGLLLQAVKVRVCVYPVVVHSCCSTTISTTGHHHVSTEKMFPLQPPLSFPDTDRTRSALTTTSPRLDRGPGAVHRVSMGVQMLNNNGIRVSSLRRAAAPSQS</sequence>
<proteinExistence type="predicted"/>
<evidence type="ECO:0000313" key="2">
    <source>
        <dbReference type="EMBL" id="MED6281711.1"/>
    </source>
</evidence>
<keyword evidence="3" id="KW-1185">Reference proteome</keyword>
<accession>A0ABU7E3W0</accession>
<reference evidence="2 3" key="1">
    <citation type="submission" date="2021-06" db="EMBL/GenBank/DDBJ databases">
        <authorList>
            <person name="Palmer J.M."/>
        </authorList>
    </citation>
    <scope>NUCLEOTIDE SEQUENCE [LARGE SCALE GENOMIC DNA]</scope>
    <source>
        <strain evidence="2 3">CL_MEX2019</strain>
        <tissue evidence="2">Muscle</tissue>
    </source>
</reference>
<dbReference type="EMBL" id="JAHUTJ010043690">
    <property type="protein sequence ID" value="MED6281711.1"/>
    <property type="molecule type" value="Genomic_DNA"/>
</dbReference>
<organism evidence="2 3">
    <name type="scientific">Characodon lateralis</name>
    <dbReference type="NCBI Taxonomy" id="208331"/>
    <lineage>
        <taxon>Eukaryota</taxon>
        <taxon>Metazoa</taxon>
        <taxon>Chordata</taxon>
        <taxon>Craniata</taxon>
        <taxon>Vertebrata</taxon>
        <taxon>Euteleostomi</taxon>
        <taxon>Actinopterygii</taxon>
        <taxon>Neopterygii</taxon>
        <taxon>Teleostei</taxon>
        <taxon>Neoteleostei</taxon>
        <taxon>Acanthomorphata</taxon>
        <taxon>Ovalentaria</taxon>
        <taxon>Atherinomorphae</taxon>
        <taxon>Cyprinodontiformes</taxon>
        <taxon>Goodeidae</taxon>
        <taxon>Characodon</taxon>
    </lineage>
</organism>
<evidence type="ECO:0000256" key="1">
    <source>
        <dbReference type="SAM" id="MobiDB-lite"/>
    </source>
</evidence>
<feature type="region of interest" description="Disordered" evidence="1">
    <location>
        <begin position="118"/>
        <end position="142"/>
    </location>
</feature>
<evidence type="ECO:0000313" key="3">
    <source>
        <dbReference type="Proteomes" id="UP001352852"/>
    </source>
</evidence>